<organism evidence="1 2">
    <name type="scientific">Microbacterium panaciterrae</name>
    <dbReference type="NCBI Taxonomy" id="985759"/>
    <lineage>
        <taxon>Bacteria</taxon>
        <taxon>Bacillati</taxon>
        <taxon>Actinomycetota</taxon>
        <taxon>Actinomycetes</taxon>
        <taxon>Micrococcales</taxon>
        <taxon>Microbacteriaceae</taxon>
        <taxon>Microbacterium</taxon>
    </lineage>
</organism>
<accession>A0ABP8P9B5</accession>
<evidence type="ECO:0000313" key="2">
    <source>
        <dbReference type="Proteomes" id="UP001500731"/>
    </source>
</evidence>
<sequence length="124" mass="13170">MGEMAIGVKVDPRIIAAGTVIAVQERNGWVSPEDRARGIVGDVDRYDVLLSQGDGGQLVIRYRVRDKLQLPQLGEYVAVEARVSEGSMSRDGQEISFVSLVAVAPAYSALDAISSALHAATSGK</sequence>
<gene>
    <name evidence="1" type="ORF">GCM10023171_16220</name>
</gene>
<reference evidence="2" key="1">
    <citation type="journal article" date="2019" name="Int. J. Syst. Evol. Microbiol.">
        <title>The Global Catalogue of Microorganisms (GCM) 10K type strain sequencing project: providing services to taxonomists for standard genome sequencing and annotation.</title>
        <authorList>
            <consortium name="The Broad Institute Genomics Platform"/>
            <consortium name="The Broad Institute Genome Sequencing Center for Infectious Disease"/>
            <person name="Wu L."/>
            <person name="Ma J."/>
        </authorList>
    </citation>
    <scope>NUCLEOTIDE SEQUENCE [LARGE SCALE GENOMIC DNA]</scope>
    <source>
        <strain evidence="2">JCM 17839</strain>
    </source>
</reference>
<name>A0ABP8P9B5_9MICO</name>
<proteinExistence type="predicted"/>
<dbReference type="EMBL" id="BAABGP010000010">
    <property type="protein sequence ID" value="GAA4483952.1"/>
    <property type="molecule type" value="Genomic_DNA"/>
</dbReference>
<dbReference type="Proteomes" id="UP001500731">
    <property type="component" value="Unassembled WGS sequence"/>
</dbReference>
<comment type="caution">
    <text evidence="1">The sequence shown here is derived from an EMBL/GenBank/DDBJ whole genome shotgun (WGS) entry which is preliminary data.</text>
</comment>
<evidence type="ECO:0000313" key="1">
    <source>
        <dbReference type="EMBL" id="GAA4483952.1"/>
    </source>
</evidence>
<protein>
    <submittedName>
        <fullName evidence="1">Uncharacterized protein</fullName>
    </submittedName>
</protein>
<keyword evidence="2" id="KW-1185">Reference proteome</keyword>